<dbReference type="PANTHER" id="PTHR23112">
    <property type="entry name" value="G PROTEIN-COUPLED RECEPTOR 157-RELATED"/>
    <property type="match status" value="1"/>
</dbReference>
<reference evidence="9 10" key="1">
    <citation type="submission" date="2016-11" db="EMBL/GenBank/DDBJ databases">
        <title>The macronuclear genome of Stentor coeruleus: a giant cell with tiny introns.</title>
        <authorList>
            <person name="Slabodnick M."/>
            <person name="Ruby J.G."/>
            <person name="Reiff S.B."/>
            <person name="Swart E.C."/>
            <person name="Gosai S."/>
            <person name="Prabakaran S."/>
            <person name="Witkowska E."/>
            <person name="Larue G.E."/>
            <person name="Fisher S."/>
            <person name="Freeman R.M."/>
            <person name="Gunawardena J."/>
            <person name="Chu W."/>
            <person name="Stover N.A."/>
            <person name="Gregory B.D."/>
            <person name="Nowacki M."/>
            <person name="Derisi J."/>
            <person name="Roy S.W."/>
            <person name="Marshall W.F."/>
            <person name="Sood P."/>
        </authorList>
    </citation>
    <scope>NUCLEOTIDE SEQUENCE [LARGE SCALE GENOMIC DNA]</scope>
    <source>
        <strain evidence="9">WM001</strain>
    </source>
</reference>
<dbReference type="Proteomes" id="UP000187209">
    <property type="component" value="Unassembled WGS sequence"/>
</dbReference>
<evidence type="ECO:0000313" key="10">
    <source>
        <dbReference type="Proteomes" id="UP000187209"/>
    </source>
</evidence>
<evidence type="ECO:0000256" key="1">
    <source>
        <dbReference type="ARBA" id="ARBA00004141"/>
    </source>
</evidence>
<feature type="transmembrane region" description="Helical" evidence="8">
    <location>
        <begin position="76"/>
        <end position="98"/>
    </location>
</feature>
<protein>
    <recommendedName>
        <fullName evidence="11">G-protein coupled receptors family 2 profile 2 domain-containing protein</fullName>
    </recommendedName>
</protein>
<dbReference type="GO" id="GO:0007189">
    <property type="term" value="P:adenylate cyclase-activating G protein-coupled receptor signaling pathway"/>
    <property type="evidence" value="ECO:0007669"/>
    <property type="project" value="TreeGrafter"/>
</dbReference>
<evidence type="ECO:0008006" key="11">
    <source>
        <dbReference type="Google" id="ProtNLM"/>
    </source>
</evidence>
<feature type="transmembrane region" description="Helical" evidence="8">
    <location>
        <begin position="233"/>
        <end position="252"/>
    </location>
</feature>
<evidence type="ECO:0000256" key="7">
    <source>
        <dbReference type="ARBA" id="ARBA00023224"/>
    </source>
</evidence>
<feature type="transmembrane region" description="Helical" evidence="8">
    <location>
        <begin position="118"/>
        <end position="139"/>
    </location>
</feature>
<feature type="transmembrane region" description="Helical" evidence="8">
    <location>
        <begin position="12"/>
        <end position="34"/>
    </location>
</feature>
<evidence type="ECO:0000256" key="6">
    <source>
        <dbReference type="ARBA" id="ARBA00023170"/>
    </source>
</evidence>
<name>A0A1R2D2N8_9CILI</name>
<evidence type="ECO:0000256" key="8">
    <source>
        <dbReference type="SAM" id="Phobius"/>
    </source>
</evidence>
<dbReference type="GO" id="GO:0005886">
    <property type="term" value="C:plasma membrane"/>
    <property type="evidence" value="ECO:0007669"/>
    <property type="project" value="TreeGrafter"/>
</dbReference>
<evidence type="ECO:0000256" key="2">
    <source>
        <dbReference type="ARBA" id="ARBA00022692"/>
    </source>
</evidence>
<dbReference type="AlphaFoldDB" id="A0A1R2D2N8"/>
<evidence type="ECO:0000256" key="4">
    <source>
        <dbReference type="ARBA" id="ARBA00023040"/>
    </source>
</evidence>
<evidence type="ECO:0000313" key="9">
    <source>
        <dbReference type="EMBL" id="OMJ95508.1"/>
    </source>
</evidence>
<dbReference type="PRINTS" id="PR02000">
    <property type="entry name" value="GCR1PLANT"/>
</dbReference>
<comment type="subcellular location">
    <subcellularLocation>
        <location evidence="1">Membrane</location>
        <topology evidence="1">Multi-pass membrane protein</topology>
    </subcellularLocation>
</comment>
<dbReference type="PANTHER" id="PTHR23112:SF0">
    <property type="entry name" value="TRANSMEMBRANE PROTEIN 116"/>
    <property type="match status" value="1"/>
</dbReference>
<accession>A0A1R2D2N8</accession>
<keyword evidence="6" id="KW-0675">Receptor</keyword>
<gene>
    <name evidence="9" type="ORF">SteCoe_1106</name>
</gene>
<keyword evidence="4" id="KW-0297">G-protein coupled receptor</keyword>
<dbReference type="InterPro" id="IPR022340">
    <property type="entry name" value="GPCR_GCR1_put"/>
</dbReference>
<dbReference type="OrthoDB" id="100006at2759"/>
<keyword evidence="7" id="KW-0807">Transducer</keyword>
<feature type="transmembrane region" description="Helical" evidence="8">
    <location>
        <begin position="199"/>
        <end position="221"/>
    </location>
</feature>
<feature type="transmembrane region" description="Helical" evidence="8">
    <location>
        <begin position="46"/>
        <end position="64"/>
    </location>
</feature>
<evidence type="ECO:0000256" key="3">
    <source>
        <dbReference type="ARBA" id="ARBA00022989"/>
    </source>
</evidence>
<proteinExistence type="predicted"/>
<dbReference type="Gene3D" id="1.20.1070.10">
    <property type="entry name" value="Rhodopsin 7-helix transmembrane proteins"/>
    <property type="match status" value="1"/>
</dbReference>
<keyword evidence="3 8" id="KW-1133">Transmembrane helix</keyword>
<comment type="caution">
    <text evidence="9">The sequence shown here is derived from an EMBL/GenBank/DDBJ whole genome shotgun (WGS) entry which is preliminary data.</text>
</comment>
<feature type="transmembrane region" description="Helical" evidence="8">
    <location>
        <begin position="151"/>
        <end position="178"/>
    </location>
</feature>
<evidence type="ECO:0000256" key="5">
    <source>
        <dbReference type="ARBA" id="ARBA00023136"/>
    </source>
</evidence>
<keyword evidence="5 8" id="KW-0472">Membrane</keyword>
<keyword evidence="2 8" id="KW-0812">Transmembrane</keyword>
<dbReference type="GO" id="GO:0004930">
    <property type="term" value="F:G protein-coupled receptor activity"/>
    <property type="evidence" value="ECO:0007669"/>
    <property type="project" value="UniProtKB-KW"/>
</dbReference>
<organism evidence="9 10">
    <name type="scientific">Stentor coeruleus</name>
    <dbReference type="NCBI Taxonomy" id="5963"/>
    <lineage>
        <taxon>Eukaryota</taxon>
        <taxon>Sar</taxon>
        <taxon>Alveolata</taxon>
        <taxon>Ciliophora</taxon>
        <taxon>Postciliodesmatophora</taxon>
        <taxon>Heterotrichea</taxon>
        <taxon>Heterotrichida</taxon>
        <taxon>Stentoridae</taxon>
        <taxon>Stentor</taxon>
    </lineage>
</organism>
<dbReference type="EMBL" id="MPUH01000011">
    <property type="protein sequence ID" value="OMJ95508.1"/>
    <property type="molecule type" value="Genomic_DNA"/>
</dbReference>
<dbReference type="SUPFAM" id="SSF81321">
    <property type="entry name" value="Family A G protein-coupled receptor-like"/>
    <property type="match status" value="1"/>
</dbReference>
<keyword evidence="10" id="KW-1185">Reference proteome</keyword>
<sequence length="282" mass="32357">MGSTTYIPPVDMILIIIFSGISICLSIAVIIICIKKQILESFTSKIIICMSINDTICSLNLILIQTLAKFINNCWFLYLFDASIMSNLIWALCIALTLREVIIKKSAHYKRYFKFWFILAYPMIIVLFAIPFITGGYIYNGGVCYITEKGYWVILLYLLFTVPFLLFTFTILIIFINIYISCRGTKKNSLKTIIIKRGYIYPLSVLIIILPSTISACIEYFYKSSIYNKSGIFTLTFLSCHGILNAITLMLNKSVRKIMFKKPEDSMILRSLEGYSFLDITE</sequence>